<comment type="caution">
    <text evidence="1">The sequence shown here is derived from an EMBL/GenBank/DDBJ whole genome shotgun (WGS) entry which is preliminary data.</text>
</comment>
<keyword evidence="2" id="KW-1185">Reference proteome</keyword>
<gene>
    <name evidence="1" type="ORF">WFZ86_04820</name>
</gene>
<name>A0ABU9NKK3_9FLAO</name>
<dbReference type="RefSeq" id="WP_342690878.1">
    <property type="nucleotide sequence ID" value="NZ_JBCGDP010000003.1"/>
</dbReference>
<accession>A0ABU9NKK3</accession>
<reference evidence="1 2" key="1">
    <citation type="submission" date="2024-03" db="EMBL/GenBank/DDBJ databases">
        <title>Two novel species of the genus Flavobacterium exhibiting potentially degradation of complex polysaccharides.</title>
        <authorList>
            <person name="Lian X."/>
        </authorList>
    </citation>
    <scope>NUCLEOTIDE SEQUENCE [LARGE SCALE GENOMIC DNA]</scope>
    <source>
        <strain evidence="1 2">N6</strain>
    </source>
</reference>
<dbReference type="Proteomes" id="UP001468798">
    <property type="component" value="Unassembled WGS sequence"/>
</dbReference>
<proteinExistence type="predicted"/>
<organism evidence="1 2">
    <name type="scientific">Flavobacterium polysaccharolyticum</name>
    <dbReference type="NCBI Taxonomy" id="3133148"/>
    <lineage>
        <taxon>Bacteria</taxon>
        <taxon>Pseudomonadati</taxon>
        <taxon>Bacteroidota</taxon>
        <taxon>Flavobacteriia</taxon>
        <taxon>Flavobacteriales</taxon>
        <taxon>Flavobacteriaceae</taxon>
        <taxon>Flavobacterium</taxon>
    </lineage>
</organism>
<dbReference type="EMBL" id="JBCGDP010000003">
    <property type="protein sequence ID" value="MEM0575810.1"/>
    <property type="molecule type" value="Genomic_DNA"/>
</dbReference>
<sequence length="177" mass="21110">MNTEERNLKIKTLRKLEERKLKLPELISFISSISEKIISENEILTIEEIEQKAIELNGTDFKFNYLNLSFTEDEISNLTKTLLTLKAELSKENFLKLYRFAEIAILKIETKFIIENIVEIVKFDGDSFSIYDKDFKNGIWIDYSKDYWFKNNKTENLWIYELRIFGKDWIKLISAEI</sequence>
<evidence type="ECO:0008006" key="3">
    <source>
        <dbReference type="Google" id="ProtNLM"/>
    </source>
</evidence>
<evidence type="ECO:0000313" key="1">
    <source>
        <dbReference type="EMBL" id="MEM0575810.1"/>
    </source>
</evidence>
<protein>
    <recommendedName>
        <fullName evidence="3">DUF5348 domain-containing protein</fullName>
    </recommendedName>
</protein>
<evidence type="ECO:0000313" key="2">
    <source>
        <dbReference type="Proteomes" id="UP001468798"/>
    </source>
</evidence>